<keyword evidence="6" id="KW-0325">Glycoprotein</keyword>
<dbReference type="EMBL" id="JAGTJR010000002">
    <property type="protein sequence ID" value="KAH7063584.1"/>
    <property type="molecule type" value="Genomic_DNA"/>
</dbReference>
<evidence type="ECO:0000256" key="7">
    <source>
        <dbReference type="ARBA" id="ARBA00023295"/>
    </source>
</evidence>
<keyword evidence="9" id="KW-0472">Membrane</keyword>
<gene>
    <name evidence="11" type="ORF">B0J12DRAFT_173097</name>
</gene>
<evidence type="ECO:0000313" key="12">
    <source>
        <dbReference type="Proteomes" id="UP000774617"/>
    </source>
</evidence>
<accession>A0ABQ8GTP5</accession>
<keyword evidence="4 10" id="KW-0732">Signal</keyword>
<proteinExistence type="inferred from homology"/>
<feature type="chain" id="PRO_5046142919" description="Mannan endo-1,6-alpha-mannosidase" evidence="10">
    <location>
        <begin position="25"/>
        <end position="464"/>
    </location>
</feature>
<organism evidence="11 12">
    <name type="scientific">Macrophomina phaseolina</name>
    <dbReference type="NCBI Taxonomy" id="35725"/>
    <lineage>
        <taxon>Eukaryota</taxon>
        <taxon>Fungi</taxon>
        <taxon>Dikarya</taxon>
        <taxon>Ascomycota</taxon>
        <taxon>Pezizomycotina</taxon>
        <taxon>Dothideomycetes</taxon>
        <taxon>Dothideomycetes incertae sedis</taxon>
        <taxon>Botryosphaeriales</taxon>
        <taxon>Botryosphaeriaceae</taxon>
        <taxon>Macrophomina</taxon>
    </lineage>
</organism>
<feature type="signal peptide" evidence="10">
    <location>
        <begin position="1"/>
        <end position="24"/>
    </location>
</feature>
<comment type="catalytic activity">
    <reaction evidence="1 8">
        <text>Random hydrolysis of (1-&gt;6)-alpha-D-mannosidic linkages in unbranched (1-&gt;6)-mannans.</text>
        <dbReference type="EC" id="3.2.1.101"/>
    </reaction>
</comment>
<dbReference type="Pfam" id="PF03663">
    <property type="entry name" value="Glyco_hydro_76"/>
    <property type="match status" value="1"/>
</dbReference>
<dbReference type="SUPFAM" id="SSF48208">
    <property type="entry name" value="Six-hairpin glycosidases"/>
    <property type="match status" value="1"/>
</dbReference>
<keyword evidence="12" id="KW-1185">Reference proteome</keyword>
<comment type="similarity">
    <text evidence="2 8">Belongs to the glycosyl hydrolase 76 family.</text>
</comment>
<evidence type="ECO:0000256" key="1">
    <source>
        <dbReference type="ARBA" id="ARBA00001452"/>
    </source>
</evidence>
<feature type="transmembrane region" description="Helical" evidence="9">
    <location>
        <begin position="442"/>
        <end position="463"/>
    </location>
</feature>
<evidence type="ECO:0000256" key="6">
    <source>
        <dbReference type="ARBA" id="ARBA00023180"/>
    </source>
</evidence>
<name>A0ABQ8GTP5_9PEZI</name>
<sequence>MLFAKVGLLALQAAFFSSQNAAHALELDITSAQSIRDVTSNIAYGMMKYYTGNNTGDVPGNLPDPYYWWHAGAMFMSMVEYWYYTGDNTYVEVTKQAMLHQASDDFDFMPANQTKSEGNDDQLFWACAVLSAAELRFPNPDSSMPSWIAQAQNVFDLQTTRWDEAACDGGLRWQIFTWNAGYNYKNTISNGGLFQMAARLARYTGNSTYVDWANKVWDWCADSALFQSETDTAIIFNDGTTTESNCTRADQTQWTYVYGVFLAGTAYMYNHTQEDIWRVRTQKILTTVYSTFFPESAGGETMIETTCEPFDACNIDQQSFKAYLSRWMAVTAQLVPSTHDEIFARLRKSAQGAALQCSGSGRAPNACGRKWNEAVWDGTTGVCEQMSALQVIGSLMIDVGGLKAPASAASGGTSKPKSDGGGGTISSGSGAYVKPVSAADKFGAAVLTIFLLGATLGMAYGMLA</sequence>
<evidence type="ECO:0000313" key="11">
    <source>
        <dbReference type="EMBL" id="KAH7063584.1"/>
    </source>
</evidence>
<dbReference type="PANTHER" id="PTHR12145">
    <property type="entry name" value="MANNAN ENDO-1,6-ALPHA-MANNOSIDASE DCW1"/>
    <property type="match status" value="1"/>
</dbReference>
<evidence type="ECO:0000256" key="8">
    <source>
        <dbReference type="PIRNR" id="PIRNR016302"/>
    </source>
</evidence>
<evidence type="ECO:0000256" key="5">
    <source>
        <dbReference type="ARBA" id="ARBA00022801"/>
    </source>
</evidence>
<dbReference type="GO" id="GO:0016787">
    <property type="term" value="F:hydrolase activity"/>
    <property type="evidence" value="ECO:0007669"/>
    <property type="project" value="UniProtKB-KW"/>
</dbReference>
<keyword evidence="7 8" id="KW-0326">Glycosidase</keyword>
<dbReference type="EC" id="3.2.1.101" evidence="3 8"/>
<protein>
    <recommendedName>
        <fullName evidence="3 8">Mannan endo-1,6-alpha-mannosidase</fullName>
        <ecNumber evidence="3 8">3.2.1.101</ecNumber>
    </recommendedName>
</protein>
<dbReference type="InterPro" id="IPR014480">
    <property type="entry name" value="Mannan-1_6-alpha_mannosidase"/>
</dbReference>
<dbReference type="InterPro" id="IPR008928">
    <property type="entry name" value="6-hairpin_glycosidase_sf"/>
</dbReference>
<comment type="caution">
    <text evidence="11">The sequence shown here is derived from an EMBL/GenBank/DDBJ whole genome shotgun (WGS) entry which is preliminary data.</text>
</comment>
<evidence type="ECO:0000256" key="2">
    <source>
        <dbReference type="ARBA" id="ARBA00009699"/>
    </source>
</evidence>
<dbReference type="InterPro" id="IPR005198">
    <property type="entry name" value="Glyco_hydro_76"/>
</dbReference>
<keyword evidence="9" id="KW-0812">Transmembrane</keyword>
<dbReference type="Proteomes" id="UP000774617">
    <property type="component" value="Unassembled WGS sequence"/>
</dbReference>
<evidence type="ECO:0000256" key="4">
    <source>
        <dbReference type="ARBA" id="ARBA00022729"/>
    </source>
</evidence>
<reference evidence="11 12" key="1">
    <citation type="journal article" date="2021" name="Nat. Commun.">
        <title>Genetic determinants of endophytism in the Arabidopsis root mycobiome.</title>
        <authorList>
            <person name="Mesny F."/>
            <person name="Miyauchi S."/>
            <person name="Thiergart T."/>
            <person name="Pickel B."/>
            <person name="Atanasova L."/>
            <person name="Karlsson M."/>
            <person name="Huettel B."/>
            <person name="Barry K.W."/>
            <person name="Haridas S."/>
            <person name="Chen C."/>
            <person name="Bauer D."/>
            <person name="Andreopoulos W."/>
            <person name="Pangilinan J."/>
            <person name="LaButti K."/>
            <person name="Riley R."/>
            <person name="Lipzen A."/>
            <person name="Clum A."/>
            <person name="Drula E."/>
            <person name="Henrissat B."/>
            <person name="Kohler A."/>
            <person name="Grigoriev I.V."/>
            <person name="Martin F.M."/>
            <person name="Hacquard S."/>
        </authorList>
    </citation>
    <scope>NUCLEOTIDE SEQUENCE [LARGE SCALE GENOMIC DNA]</scope>
    <source>
        <strain evidence="11 12">MPI-SDFR-AT-0080</strain>
    </source>
</reference>
<evidence type="ECO:0000256" key="10">
    <source>
        <dbReference type="SAM" id="SignalP"/>
    </source>
</evidence>
<dbReference type="PIRSF" id="PIRSF016302">
    <property type="entry name" value="Man_a_manosd"/>
    <property type="match status" value="1"/>
</dbReference>
<evidence type="ECO:0000256" key="9">
    <source>
        <dbReference type="SAM" id="Phobius"/>
    </source>
</evidence>
<keyword evidence="5 8" id="KW-0378">Hydrolase</keyword>
<dbReference type="Gene3D" id="1.50.10.20">
    <property type="match status" value="1"/>
</dbReference>
<dbReference type="PANTHER" id="PTHR12145:SF36">
    <property type="entry name" value="MANNAN ENDO-1,6-ALPHA-MANNOSIDASE DCW1"/>
    <property type="match status" value="1"/>
</dbReference>
<evidence type="ECO:0000256" key="3">
    <source>
        <dbReference type="ARBA" id="ARBA00012350"/>
    </source>
</evidence>
<keyword evidence="9" id="KW-1133">Transmembrane helix</keyword>